<protein>
    <submittedName>
        <fullName evidence="1">Uncharacterized protein</fullName>
    </submittedName>
</protein>
<dbReference type="EMBL" id="JAHRIO010051159">
    <property type="protein sequence ID" value="MEQ2175212.1"/>
    <property type="molecule type" value="Genomic_DNA"/>
</dbReference>
<sequence>MFLTLRVHLAKANATQIHVGPQSMFVHFFFSHEDKDVCVFWLRLHFHPTSHTMKGRMGVSGVSITSLFSSFHVGYHSLFLDLTHSRKSVTMVHSFCPHTNKHTLLEPPGTLPCGLYC</sequence>
<name>A0ABV0NYA9_9TELE</name>
<keyword evidence="2" id="KW-1185">Reference proteome</keyword>
<proteinExistence type="predicted"/>
<dbReference type="Proteomes" id="UP001476798">
    <property type="component" value="Unassembled WGS sequence"/>
</dbReference>
<organism evidence="1 2">
    <name type="scientific">Goodea atripinnis</name>
    <dbReference type="NCBI Taxonomy" id="208336"/>
    <lineage>
        <taxon>Eukaryota</taxon>
        <taxon>Metazoa</taxon>
        <taxon>Chordata</taxon>
        <taxon>Craniata</taxon>
        <taxon>Vertebrata</taxon>
        <taxon>Euteleostomi</taxon>
        <taxon>Actinopterygii</taxon>
        <taxon>Neopterygii</taxon>
        <taxon>Teleostei</taxon>
        <taxon>Neoteleostei</taxon>
        <taxon>Acanthomorphata</taxon>
        <taxon>Ovalentaria</taxon>
        <taxon>Atherinomorphae</taxon>
        <taxon>Cyprinodontiformes</taxon>
        <taxon>Goodeidae</taxon>
        <taxon>Goodea</taxon>
    </lineage>
</organism>
<evidence type="ECO:0000313" key="2">
    <source>
        <dbReference type="Proteomes" id="UP001476798"/>
    </source>
</evidence>
<accession>A0ABV0NYA9</accession>
<evidence type="ECO:0000313" key="1">
    <source>
        <dbReference type="EMBL" id="MEQ2175212.1"/>
    </source>
</evidence>
<reference evidence="1 2" key="1">
    <citation type="submission" date="2021-06" db="EMBL/GenBank/DDBJ databases">
        <authorList>
            <person name="Palmer J.M."/>
        </authorList>
    </citation>
    <scope>NUCLEOTIDE SEQUENCE [LARGE SCALE GENOMIC DNA]</scope>
    <source>
        <strain evidence="1 2">GA_2019</strain>
        <tissue evidence="1">Muscle</tissue>
    </source>
</reference>
<comment type="caution">
    <text evidence="1">The sequence shown here is derived from an EMBL/GenBank/DDBJ whole genome shotgun (WGS) entry which is preliminary data.</text>
</comment>
<gene>
    <name evidence="1" type="ORF">GOODEAATRI_015774</name>
</gene>